<dbReference type="InterPro" id="IPR001789">
    <property type="entry name" value="Sig_transdc_resp-reg_receiver"/>
</dbReference>
<feature type="domain" description="OmpR/PhoB-type" evidence="11">
    <location>
        <begin position="162"/>
        <end position="256"/>
    </location>
</feature>
<feature type="DNA-binding region" description="OmpR/PhoB-type" evidence="9">
    <location>
        <begin position="162"/>
        <end position="256"/>
    </location>
</feature>
<evidence type="ECO:0000256" key="8">
    <source>
        <dbReference type="PROSITE-ProRule" id="PRU00169"/>
    </source>
</evidence>
<dbReference type="GO" id="GO:0006355">
    <property type="term" value="P:regulation of DNA-templated transcription"/>
    <property type="evidence" value="ECO:0007669"/>
    <property type="project" value="InterPro"/>
</dbReference>
<name>S3IMV5_9ENTR</name>
<evidence type="ECO:0000313" key="12">
    <source>
        <dbReference type="EMBL" id="EPF13821.1"/>
    </source>
</evidence>
<dbReference type="CDD" id="cd17624">
    <property type="entry name" value="REC_OmpR_PmrA-like"/>
    <property type="match status" value="1"/>
</dbReference>
<keyword evidence="5" id="KW-0805">Transcription regulation</keyword>
<dbReference type="FunFam" id="3.40.50.2300:FF:000002">
    <property type="entry name" value="DNA-binding response regulator PhoP"/>
    <property type="match status" value="1"/>
</dbReference>
<evidence type="ECO:0000256" key="1">
    <source>
        <dbReference type="ARBA" id="ARBA00004496"/>
    </source>
</evidence>
<evidence type="ECO:0000256" key="3">
    <source>
        <dbReference type="ARBA" id="ARBA00022553"/>
    </source>
</evidence>
<dbReference type="SUPFAM" id="SSF52172">
    <property type="entry name" value="CheY-like"/>
    <property type="match status" value="1"/>
</dbReference>
<feature type="modified residue" description="4-aspartylphosphate" evidence="8">
    <location>
        <position position="89"/>
    </location>
</feature>
<evidence type="ECO:0000259" key="10">
    <source>
        <dbReference type="PROSITE" id="PS50110"/>
    </source>
</evidence>
<dbReference type="HOGENOM" id="CLU_000445_30_1_6"/>
<dbReference type="GO" id="GO:0000156">
    <property type="term" value="F:phosphorelay response regulator activity"/>
    <property type="evidence" value="ECO:0007669"/>
    <property type="project" value="TreeGrafter"/>
</dbReference>
<dbReference type="NCBIfam" id="NF007663">
    <property type="entry name" value="PRK10336.1"/>
    <property type="match status" value="1"/>
</dbReference>
<gene>
    <name evidence="12" type="ORF">HMPREF0201_04014</name>
</gene>
<dbReference type="InterPro" id="IPR036388">
    <property type="entry name" value="WH-like_DNA-bd_sf"/>
</dbReference>
<dbReference type="Pfam" id="PF00072">
    <property type="entry name" value="Response_reg"/>
    <property type="match status" value="1"/>
</dbReference>
<dbReference type="Gene3D" id="3.40.50.2300">
    <property type="match status" value="1"/>
</dbReference>
<dbReference type="Gene3D" id="1.10.10.10">
    <property type="entry name" value="Winged helix-like DNA-binding domain superfamily/Winged helix DNA-binding domain"/>
    <property type="match status" value="1"/>
</dbReference>
<dbReference type="PATRIC" id="fig|566551.4.peg.3663"/>
<keyword evidence="3 8" id="KW-0597">Phosphoprotein</keyword>
<feature type="domain" description="Response regulatory" evidence="10">
    <location>
        <begin position="40"/>
        <end position="154"/>
    </location>
</feature>
<evidence type="ECO:0000256" key="9">
    <source>
        <dbReference type="PROSITE-ProRule" id="PRU01091"/>
    </source>
</evidence>
<dbReference type="GO" id="GO:0005829">
    <property type="term" value="C:cytosol"/>
    <property type="evidence" value="ECO:0007669"/>
    <property type="project" value="TreeGrafter"/>
</dbReference>
<evidence type="ECO:0000256" key="5">
    <source>
        <dbReference type="ARBA" id="ARBA00023015"/>
    </source>
</evidence>
<dbReference type="Pfam" id="PF00486">
    <property type="entry name" value="Trans_reg_C"/>
    <property type="match status" value="1"/>
</dbReference>
<evidence type="ECO:0000313" key="13">
    <source>
        <dbReference type="Proteomes" id="UP000014585"/>
    </source>
</evidence>
<keyword evidence="7" id="KW-0804">Transcription</keyword>
<dbReference type="AlphaFoldDB" id="S3IMV5"/>
<dbReference type="PANTHER" id="PTHR48111">
    <property type="entry name" value="REGULATOR OF RPOS"/>
    <property type="match status" value="1"/>
</dbReference>
<dbReference type="STRING" id="566551.HMPREF0201_04014"/>
<keyword evidence="2" id="KW-0963">Cytoplasm</keyword>
<evidence type="ECO:0000259" key="11">
    <source>
        <dbReference type="PROSITE" id="PS51755"/>
    </source>
</evidence>
<dbReference type="GO" id="GO:0032993">
    <property type="term" value="C:protein-DNA complex"/>
    <property type="evidence" value="ECO:0007669"/>
    <property type="project" value="TreeGrafter"/>
</dbReference>
<comment type="caution">
    <text evidence="12">The sequence shown here is derived from an EMBL/GenBank/DDBJ whole genome shotgun (WGS) entry which is preliminary data.</text>
</comment>
<protein>
    <submittedName>
        <fullName evidence="12">Transcriptional regulatory protein QseB</fullName>
    </submittedName>
</protein>
<dbReference type="Proteomes" id="UP000014585">
    <property type="component" value="Unassembled WGS sequence"/>
</dbReference>
<dbReference type="InterPro" id="IPR001867">
    <property type="entry name" value="OmpR/PhoB-type_DNA-bd"/>
</dbReference>
<proteinExistence type="predicted"/>
<dbReference type="InterPro" id="IPR039420">
    <property type="entry name" value="WalR-like"/>
</dbReference>
<evidence type="ECO:0000256" key="2">
    <source>
        <dbReference type="ARBA" id="ARBA00022490"/>
    </source>
</evidence>
<dbReference type="Gene3D" id="6.10.250.690">
    <property type="match status" value="1"/>
</dbReference>
<dbReference type="PANTHER" id="PTHR48111:SF35">
    <property type="entry name" value="TRANSCRIPTIONAL REGULATORY PROTEIN QSEB"/>
    <property type="match status" value="1"/>
</dbReference>
<evidence type="ECO:0000256" key="4">
    <source>
        <dbReference type="ARBA" id="ARBA00023012"/>
    </source>
</evidence>
<evidence type="ECO:0000256" key="6">
    <source>
        <dbReference type="ARBA" id="ARBA00023125"/>
    </source>
</evidence>
<accession>S3IMV5</accession>
<reference evidence="12 13" key="1">
    <citation type="submission" date="2013-04" db="EMBL/GenBank/DDBJ databases">
        <authorList>
            <person name="Weinstock G."/>
            <person name="Sodergren E."/>
            <person name="Lobos E.A."/>
            <person name="Fulton L."/>
            <person name="Fulton R."/>
            <person name="Courtney L."/>
            <person name="Fronick C."/>
            <person name="O'Laughlin M."/>
            <person name="Godfrey J."/>
            <person name="Wilson R.M."/>
            <person name="Miner T."/>
            <person name="Farmer C."/>
            <person name="Delehaunty K."/>
            <person name="Cordes M."/>
            <person name="Minx P."/>
            <person name="Tomlinson C."/>
            <person name="Chen J."/>
            <person name="Wollam A."/>
            <person name="Pepin K.H."/>
            <person name="Palsikar V.B."/>
            <person name="Zhang X."/>
            <person name="Suruliraj S."/>
            <person name="Perna N.T."/>
            <person name="Plunkett G."/>
            <person name="Warren W."/>
            <person name="Mitreva M."/>
            <person name="Mardis E.R."/>
            <person name="Wilson R.K."/>
        </authorList>
    </citation>
    <scope>NUCLEOTIDE SEQUENCE [LARGE SCALE GENOMIC DNA]</scope>
    <source>
        <strain evidence="12 13">DSM 4568</strain>
    </source>
</reference>
<evidence type="ECO:0000256" key="7">
    <source>
        <dbReference type="ARBA" id="ARBA00023163"/>
    </source>
</evidence>
<comment type="subcellular location">
    <subcellularLocation>
        <location evidence="1">Cytoplasm</location>
    </subcellularLocation>
</comment>
<dbReference type="EMBL" id="ATDT01000033">
    <property type="protein sequence ID" value="EPF13821.1"/>
    <property type="molecule type" value="Genomic_DNA"/>
</dbReference>
<dbReference type="CDD" id="cd00383">
    <property type="entry name" value="trans_reg_C"/>
    <property type="match status" value="1"/>
</dbReference>
<dbReference type="SMART" id="SM00448">
    <property type="entry name" value="REC"/>
    <property type="match status" value="1"/>
</dbReference>
<dbReference type="InterPro" id="IPR011006">
    <property type="entry name" value="CheY-like_superfamily"/>
</dbReference>
<dbReference type="PROSITE" id="PS51755">
    <property type="entry name" value="OMPR_PHOB"/>
    <property type="match status" value="1"/>
</dbReference>
<dbReference type="PROSITE" id="PS50110">
    <property type="entry name" value="RESPONSE_REGULATORY"/>
    <property type="match status" value="1"/>
</dbReference>
<dbReference type="SMART" id="SM00862">
    <property type="entry name" value="Trans_reg_C"/>
    <property type="match status" value="1"/>
</dbReference>
<keyword evidence="4" id="KW-0902">Two-component regulatory system</keyword>
<keyword evidence="6 9" id="KW-0238">DNA-binding</keyword>
<organism evidence="12 13">
    <name type="scientific">Cedecea davisae DSM 4568</name>
    <dbReference type="NCBI Taxonomy" id="566551"/>
    <lineage>
        <taxon>Bacteria</taxon>
        <taxon>Pseudomonadati</taxon>
        <taxon>Pseudomonadota</taxon>
        <taxon>Gammaproteobacteria</taxon>
        <taxon>Enterobacterales</taxon>
        <taxon>Enterobacteriaceae</taxon>
        <taxon>Cedecea</taxon>
    </lineage>
</organism>
<sequence length="258" mass="28565">MLFLANLRHAPKALALELYSPRLPVFTSPHKGSNKEFAMRILLIEDDPLIGDGIKAGLVKMGFAVDWFSDGQQGKLALGQAPYDAVVLDLSLPGMDGLDILRAWRKDGRNEPVLVLTARDSLDERVEGLQLGADDYLCKPFALAEVVARLQVLVRRAHGHAQPELTHGGVVLSPINLTVSLNGEPLQLKPKEFALLELLMRNAGRVLPRTLIEEKLYNWDDDVSRNALEVHIHHLRKKLGSHFIRTVHGIGYTLGDAC</sequence>
<dbReference type="GO" id="GO:0000976">
    <property type="term" value="F:transcription cis-regulatory region binding"/>
    <property type="evidence" value="ECO:0007669"/>
    <property type="project" value="TreeGrafter"/>
</dbReference>